<evidence type="ECO:0000256" key="7">
    <source>
        <dbReference type="ARBA" id="ARBA00022840"/>
    </source>
</evidence>
<dbReference type="EMBL" id="CP104067">
    <property type="protein sequence ID" value="WAH43761.1"/>
    <property type="molecule type" value="Genomic_DNA"/>
</dbReference>
<feature type="transmembrane region" description="Helical" evidence="9">
    <location>
        <begin position="131"/>
        <end position="147"/>
    </location>
</feature>
<proteinExistence type="predicted"/>
<reference evidence="11" key="1">
    <citation type="submission" date="2022-08" db="EMBL/GenBank/DDBJ databases">
        <title>Alicyclobacillus fastidiosus DSM 17978, complete genome.</title>
        <authorList>
            <person name="Wang Q."/>
            <person name="Cai R."/>
            <person name="Wang Z."/>
        </authorList>
    </citation>
    <scope>NUCLEOTIDE SEQUENCE</scope>
    <source>
        <strain evidence="11">DSM 17978</strain>
    </source>
</reference>
<keyword evidence="8" id="KW-0902">Two-component regulatory system</keyword>
<name>A0ABY6ZNL1_9BACL</name>
<keyword evidence="9" id="KW-0812">Transmembrane</keyword>
<keyword evidence="7" id="KW-0067">ATP-binding</keyword>
<dbReference type="InterPro" id="IPR003594">
    <property type="entry name" value="HATPase_dom"/>
</dbReference>
<feature type="transmembrane region" description="Helical" evidence="9">
    <location>
        <begin position="107"/>
        <end position="125"/>
    </location>
</feature>
<keyword evidence="12" id="KW-1185">Reference proteome</keyword>
<dbReference type="SUPFAM" id="SSF55874">
    <property type="entry name" value="ATPase domain of HSP90 chaperone/DNA topoisomerase II/histidine kinase"/>
    <property type="match status" value="1"/>
</dbReference>
<evidence type="ECO:0000256" key="8">
    <source>
        <dbReference type="ARBA" id="ARBA00023012"/>
    </source>
</evidence>
<dbReference type="GO" id="GO:0016301">
    <property type="term" value="F:kinase activity"/>
    <property type="evidence" value="ECO:0007669"/>
    <property type="project" value="UniProtKB-KW"/>
</dbReference>
<evidence type="ECO:0000256" key="6">
    <source>
        <dbReference type="ARBA" id="ARBA00022777"/>
    </source>
</evidence>
<keyword evidence="9" id="KW-0472">Membrane</keyword>
<keyword evidence="4" id="KW-0808">Transferase</keyword>
<feature type="transmembrane region" description="Helical" evidence="9">
    <location>
        <begin position="74"/>
        <end position="100"/>
    </location>
</feature>
<keyword evidence="9" id="KW-1133">Transmembrane helix</keyword>
<dbReference type="RefSeq" id="WP_268007661.1">
    <property type="nucleotide sequence ID" value="NZ_BSUT01000001.1"/>
</dbReference>
<dbReference type="Pfam" id="PF07730">
    <property type="entry name" value="HisKA_3"/>
    <property type="match status" value="1"/>
</dbReference>
<dbReference type="Gene3D" id="3.30.565.10">
    <property type="entry name" value="Histidine kinase-like ATPase, C-terminal domain"/>
    <property type="match status" value="1"/>
</dbReference>
<feature type="domain" description="Histidine kinase/HSP90-like ATPase" evidence="10">
    <location>
        <begin position="285"/>
        <end position="377"/>
    </location>
</feature>
<feature type="transmembrane region" description="Helical" evidence="9">
    <location>
        <begin position="34"/>
        <end position="54"/>
    </location>
</feature>
<evidence type="ECO:0000259" key="10">
    <source>
        <dbReference type="SMART" id="SM00387"/>
    </source>
</evidence>
<dbReference type="InterPro" id="IPR050482">
    <property type="entry name" value="Sensor_HK_TwoCompSys"/>
</dbReference>
<organism evidence="11 12">
    <name type="scientific">Alicyclobacillus fastidiosus</name>
    <dbReference type="NCBI Taxonomy" id="392011"/>
    <lineage>
        <taxon>Bacteria</taxon>
        <taxon>Bacillati</taxon>
        <taxon>Bacillota</taxon>
        <taxon>Bacilli</taxon>
        <taxon>Bacillales</taxon>
        <taxon>Alicyclobacillaceae</taxon>
        <taxon>Alicyclobacillus</taxon>
    </lineage>
</organism>
<dbReference type="PANTHER" id="PTHR24421:SF10">
    <property type="entry name" value="NITRATE_NITRITE SENSOR PROTEIN NARQ"/>
    <property type="match status" value="1"/>
</dbReference>
<dbReference type="EC" id="2.7.13.3" evidence="2"/>
<feature type="transmembrane region" description="Helical" evidence="9">
    <location>
        <begin position="12"/>
        <end position="27"/>
    </location>
</feature>
<evidence type="ECO:0000256" key="1">
    <source>
        <dbReference type="ARBA" id="ARBA00000085"/>
    </source>
</evidence>
<accession>A0ABY6ZNL1</accession>
<keyword evidence="6 11" id="KW-0418">Kinase</keyword>
<evidence type="ECO:0000313" key="12">
    <source>
        <dbReference type="Proteomes" id="UP001164761"/>
    </source>
</evidence>
<keyword evidence="3" id="KW-0597">Phosphoprotein</keyword>
<evidence type="ECO:0000256" key="9">
    <source>
        <dbReference type="SAM" id="Phobius"/>
    </source>
</evidence>
<evidence type="ECO:0000256" key="3">
    <source>
        <dbReference type="ARBA" id="ARBA00022553"/>
    </source>
</evidence>
<dbReference type="Proteomes" id="UP001164761">
    <property type="component" value="Chromosome"/>
</dbReference>
<dbReference type="Pfam" id="PF02518">
    <property type="entry name" value="HATPase_c"/>
    <property type="match status" value="1"/>
</dbReference>
<dbReference type="PANTHER" id="PTHR24421">
    <property type="entry name" value="NITRATE/NITRITE SENSOR PROTEIN NARX-RELATED"/>
    <property type="match status" value="1"/>
</dbReference>
<protein>
    <recommendedName>
        <fullName evidence="2">histidine kinase</fullName>
        <ecNumber evidence="2">2.7.13.3</ecNumber>
    </recommendedName>
</protein>
<evidence type="ECO:0000256" key="5">
    <source>
        <dbReference type="ARBA" id="ARBA00022741"/>
    </source>
</evidence>
<evidence type="ECO:0000256" key="2">
    <source>
        <dbReference type="ARBA" id="ARBA00012438"/>
    </source>
</evidence>
<gene>
    <name evidence="11" type="ORF">NZD89_10440</name>
</gene>
<sequence>MRMFGFGQPETVTRRLIATVVIFFVYSHSIHGSITIRATVYLMLLVECVIIWLPNDAVRRWHMVAGVGMSFVPVAVMVFLGVPFAAASQLLWPVAGWVALCQRDKDVVATVLYVTVAIVIVVGFARTVPTYGFVSEFIGLVAMYFGIRAGRLRRLEHDRLVRAHQELEQATLETMKHATMEERMRIARDMHDGVGHQLTSLIVQLQATQFAIANGDQNAKTMTSDALATARSALQELREVVRRFESSDEHLTVSAFEALLRSFQRTSAVECRYDIQRVIDRLPSKVATCLYRVLQESLTNVARHAGASVVEVELCEQNGHANLSVRDDGRLTDVSTLTFGFGLRAMQTRVRDMGGSFALERTGSHGLTLEVRVPVRQQEAST</sequence>
<comment type="catalytic activity">
    <reaction evidence="1">
        <text>ATP + protein L-histidine = ADP + protein N-phospho-L-histidine.</text>
        <dbReference type="EC" id="2.7.13.3"/>
    </reaction>
</comment>
<evidence type="ECO:0000313" key="11">
    <source>
        <dbReference type="EMBL" id="WAH43761.1"/>
    </source>
</evidence>
<dbReference type="Gene3D" id="1.20.5.1930">
    <property type="match status" value="1"/>
</dbReference>
<dbReference type="SMART" id="SM00387">
    <property type="entry name" value="HATPase_c"/>
    <property type="match status" value="1"/>
</dbReference>
<keyword evidence="5" id="KW-0547">Nucleotide-binding</keyword>
<evidence type="ECO:0000256" key="4">
    <source>
        <dbReference type="ARBA" id="ARBA00022679"/>
    </source>
</evidence>
<dbReference type="InterPro" id="IPR011712">
    <property type="entry name" value="Sig_transdc_His_kin_sub3_dim/P"/>
</dbReference>
<dbReference type="InterPro" id="IPR036890">
    <property type="entry name" value="HATPase_C_sf"/>
</dbReference>
<dbReference type="CDD" id="cd16917">
    <property type="entry name" value="HATPase_UhpB-NarQ-NarX-like"/>
    <property type="match status" value="1"/>
</dbReference>